<organism evidence="2">
    <name type="scientific">Oryza meridionalis</name>
    <dbReference type="NCBI Taxonomy" id="40149"/>
    <lineage>
        <taxon>Eukaryota</taxon>
        <taxon>Viridiplantae</taxon>
        <taxon>Streptophyta</taxon>
        <taxon>Embryophyta</taxon>
        <taxon>Tracheophyta</taxon>
        <taxon>Spermatophyta</taxon>
        <taxon>Magnoliopsida</taxon>
        <taxon>Liliopsida</taxon>
        <taxon>Poales</taxon>
        <taxon>Poaceae</taxon>
        <taxon>BOP clade</taxon>
        <taxon>Oryzoideae</taxon>
        <taxon>Oryzeae</taxon>
        <taxon>Oryzinae</taxon>
        <taxon>Oryza</taxon>
    </lineage>
</organism>
<dbReference type="InterPro" id="IPR036322">
    <property type="entry name" value="WD40_repeat_dom_sf"/>
</dbReference>
<feature type="compositionally biased region" description="Low complexity" evidence="1">
    <location>
        <begin position="13"/>
        <end position="23"/>
    </location>
</feature>
<protein>
    <submittedName>
        <fullName evidence="2">Uncharacterized protein</fullName>
    </submittedName>
</protein>
<evidence type="ECO:0000256" key="1">
    <source>
        <dbReference type="SAM" id="MobiDB-lite"/>
    </source>
</evidence>
<dbReference type="PANTHER" id="PTHR47467:SF1">
    <property type="entry name" value="WD40 REPEAT-CONTAINING PROTEIN"/>
    <property type="match status" value="1"/>
</dbReference>
<proteinExistence type="predicted"/>
<dbReference type="Gramene" id="OMERI01G35420.5">
    <property type="protein sequence ID" value="OMERI01G35420.5"/>
    <property type="gene ID" value="OMERI01G35420"/>
</dbReference>
<feature type="region of interest" description="Disordered" evidence="1">
    <location>
        <begin position="1"/>
        <end position="23"/>
    </location>
</feature>
<evidence type="ECO:0000313" key="2">
    <source>
        <dbReference type="EnsemblPlants" id="OMERI01G35420.5"/>
    </source>
</evidence>
<evidence type="ECO:0000313" key="3">
    <source>
        <dbReference type="Proteomes" id="UP000008021"/>
    </source>
</evidence>
<name>A0A0E0CAT1_9ORYZ</name>
<dbReference type="PANTHER" id="PTHR47467">
    <property type="entry name" value="OS01G0867200 PROTEIN"/>
    <property type="match status" value="1"/>
</dbReference>
<sequence length="357" mass="38660">MLAPRSLRKAAVPPSLLSDPSPGSLQPTRLAVHVNAAGSSCSAYLASDCRVYKIEIAMEGEMLSKGKESLLIPINAEVISSSVVDRCPHRSEIQSVVLAEGEGDGCLILGTVDSYGHLITLTRPPIQYHLVIVVSEKEVGLGYVAVARELCKCIDIYDQDIHVRSLRTLWYPSSFSFAQCMPQVNESGSMLAIAEGSQLSIWDLRTSNNGGCVHRISGPIGGIIYSVCSSPSGPIAVGGTDRTVVSLVKMGWVLQITGLSFSSVDESFIYVQGVDYEITCGLWKGNERAFSFRGDSNWLGFSKCANTDVVAGWCESGSVFVADVRQDCLSVIGLIQDRLQDFHKTMFFFPLRGMRCG</sequence>
<dbReference type="STRING" id="40149.A0A0E0CAT1"/>
<dbReference type="SUPFAM" id="SSF50978">
    <property type="entry name" value="WD40 repeat-like"/>
    <property type="match status" value="1"/>
</dbReference>
<dbReference type="Proteomes" id="UP000008021">
    <property type="component" value="Chromosome 1"/>
</dbReference>
<dbReference type="Gene3D" id="2.130.10.10">
    <property type="entry name" value="YVTN repeat-like/Quinoprotein amine dehydrogenase"/>
    <property type="match status" value="1"/>
</dbReference>
<dbReference type="InterPro" id="IPR015943">
    <property type="entry name" value="WD40/YVTN_repeat-like_dom_sf"/>
</dbReference>
<dbReference type="EnsemblPlants" id="OMERI01G35420.5">
    <property type="protein sequence ID" value="OMERI01G35420.5"/>
    <property type="gene ID" value="OMERI01G35420"/>
</dbReference>
<keyword evidence="3" id="KW-1185">Reference proteome</keyword>
<dbReference type="AlphaFoldDB" id="A0A0E0CAT1"/>
<accession>A0A0E0CAT1</accession>
<reference evidence="2" key="1">
    <citation type="submission" date="2015-04" db="UniProtKB">
        <authorList>
            <consortium name="EnsemblPlants"/>
        </authorList>
    </citation>
    <scope>IDENTIFICATION</scope>
</reference>
<reference evidence="2" key="2">
    <citation type="submission" date="2018-05" db="EMBL/GenBank/DDBJ databases">
        <title>OmerRS3 (Oryza meridionalis Reference Sequence Version 3).</title>
        <authorList>
            <person name="Zhang J."/>
            <person name="Kudrna D."/>
            <person name="Lee S."/>
            <person name="Talag J."/>
            <person name="Welchert J."/>
            <person name="Wing R.A."/>
        </authorList>
    </citation>
    <scope>NUCLEOTIDE SEQUENCE [LARGE SCALE GENOMIC DNA]</scope>
    <source>
        <strain evidence="2">cv. OR44</strain>
    </source>
</reference>